<dbReference type="AlphaFoldDB" id="A0ABD3XCR0"/>
<feature type="transmembrane region" description="Helical" evidence="1">
    <location>
        <begin position="38"/>
        <end position="58"/>
    </location>
</feature>
<protein>
    <submittedName>
        <fullName evidence="2">Uncharacterized protein</fullName>
    </submittedName>
</protein>
<keyword evidence="1" id="KW-1133">Transmembrane helix</keyword>
<proteinExistence type="predicted"/>
<comment type="caution">
    <text evidence="2">The sequence shown here is derived from an EMBL/GenBank/DDBJ whole genome shotgun (WGS) entry which is preliminary data.</text>
</comment>
<organism evidence="2 3">
    <name type="scientific">Sinanodonta woodiana</name>
    <name type="common">Chinese pond mussel</name>
    <name type="synonym">Anodonta woodiana</name>
    <dbReference type="NCBI Taxonomy" id="1069815"/>
    <lineage>
        <taxon>Eukaryota</taxon>
        <taxon>Metazoa</taxon>
        <taxon>Spiralia</taxon>
        <taxon>Lophotrochozoa</taxon>
        <taxon>Mollusca</taxon>
        <taxon>Bivalvia</taxon>
        <taxon>Autobranchia</taxon>
        <taxon>Heteroconchia</taxon>
        <taxon>Palaeoheterodonta</taxon>
        <taxon>Unionida</taxon>
        <taxon>Unionoidea</taxon>
        <taxon>Unionidae</taxon>
        <taxon>Unioninae</taxon>
        <taxon>Sinanodonta</taxon>
    </lineage>
</organism>
<keyword evidence="1" id="KW-0472">Membrane</keyword>
<name>A0ABD3XCR0_SINWO</name>
<reference evidence="2 3" key="1">
    <citation type="submission" date="2024-11" db="EMBL/GenBank/DDBJ databases">
        <title>Chromosome-level genome assembly of the freshwater bivalve Anodonta woodiana.</title>
        <authorList>
            <person name="Chen X."/>
        </authorList>
    </citation>
    <scope>NUCLEOTIDE SEQUENCE [LARGE SCALE GENOMIC DNA]</scope>
    <source>
        <strain evidence="2">MN2024</strain>
        <tissue evidence="2">Gills</tissue>
    </source>
</reference>
<feature type="transmembrane region" description="Helical" evidence="1">
    <location>
        <begin position="70"/>
        <end position="89"/>
    </location>
</feature>
<sequence>MESNARSHNALVVHHILQVAGPAAIIIIGAVEPIRFKWLLISLITAIVPTTLFVILWIASKCNFKDLNAILRHFNPLLSALWFFVYFPICIRCSRFVDEALLTIAAILTGFLSLTSAMSAIYGIWKSARHVVLRTKEA</sequence>
<keyword evidence="1" id="KW-0812">Transmembrane</keyword>
<dbReference type="EMBL" id="JBJQND010000003">
    <property type="protein sequence ID" value="KAL3883346.1"/>
    <property type="molecule type" value="Genomic_DNA"/>
</dbReference>
<keyword evidence="3" id="KW-1185">Reference proteome</keyword>
<gene>
    <name evidence="2" type="ORF">ACJMK2_029620</name>
</gene>
<evidence type="ECO:0000313" key="2">
    <source>
        <dbReference type="EMBL" id="KAL3883346.1"/>
    </source>
</evidence>
<accession>A0ABD3XCR0</accession>
<dbReference type="Proteomes" id="UP001634394">
    <property type="component" value="Unassembled WGS sequence"/>
</dbReference>
<feature type="transmembrane region" description="Helical" evidence="1">
    <location>
        <begin position="12"/>
        <end position="31"/>
    </location>
</feature>
<feature type="transmembrane region" description="Helical" evidence="1">
    <location>
        <begin position="101"/>
        <end position="125"/>
    </location>
</feature>
<evidence type="ECO:0000256" key="1">
    <source>
        <dbReference type="SAM" id="Phobius"/>
    </source>
</evidence>
<evidence type="ECO:0000313" key="3">
    <source>
        <dbReference type="Proteomes" id="UP001634394"/>
    </source>
</evidence>